<keyword evidence="4" id="KW-1185">Reference proteome</keyword>
<feature type="coiled-coil region" evidence="1">
    <location>
        <begin position="150"/>
        <end position="191"/>
    </location>
</feature>
<protein>
    <submittedName>
        <fullName evidence="3">Uncharacterized protein</fullName>
    </submittedName>
</protein>
<dbReference type="EMBL" id="MU004305">
    <property type="protein sequence ID" value="KAF2659713.1"/>
    <property type="molecule type" value="Genomic_DNA"/>
</dbReference>
<dbReference type="Proteomes" id="UP000799324">
    <property type="component" value="Unassembled WGS sequence"/>
</dbReference>
<dbReference type="OrthoDB" id="3796753at2759"/>
<dbReference type="AlphaFoldDB" id="A0A6A6TL75"/>
<sequence>MLLPVSAGLRQERLEVFPPAGCETDEKDQTTGLEPPTVTTSSSVHNTSATGSGDIGNSYQGVDQKAQEMDKLSSAMSGIDLDASFTFATDFSLLQTNLETEALDRERDTWRLKSEAQEASIAELRKQLCVALTSPSTALTNRLYALERANTALASENQSLKSRIQEASRENAALDHEIEGKTRKLKGANRKAVKAKNVADKEGEKAKEAVHDKQQRLAAERKMRAERNETLAALNALKKGNEVLQRKLDVEQSGKPHLRDDDELYTDVDETTVVVPIQFRIRREDWSKMGMLLEANRLKITEQFEQWYKAWSKSIEGDEKKVVGAVYEEDERRKIRIGTDLYEDVMEEYGVGMEGHTGAYVPQTGAEHAGWRDKRGLQDMCRRVRDVYNGF</sequence>
<keyword evidence="1" id="KW-0175">Coiled coil</keyword>
<evidence type="ECO:0000256" key="2">
    <source>
        <dbReference type="SAM" id="MobiDB-lite"/>
    </source>
</evidence>
<feature type="region of interest" description="Disordered" evidence="2">
    <location>
        <begin position="19"/>
        <end position="66"/>
    </location>
</feature>
<proteinExistence type="predicted"/>
<accession>A0A6A6TL75</accession>
<feature type="compositionally biased region" description="Low complexity" evidence="2">
    <location>
        <begin position="37"/>
        <end position="50"/>
    </location>
</feature>
<reference evidence="3" key="1">
    <citation type="journal article" date="2020" name="Stud. Mycol.">
        <title>101 Dothideomycetes genomes: a test case for predicting lifestyles and emergence of pathogens.</title>
        <authorList>
            <person name="Haridas S."/>
            <person name="Albert R."/>
            <person name="Binder M."/>
            <person name="Bloem J."/>
            <person name="Labutti K."/>
            <person name="Salamov A."/>
            <person name="Andreopoulos B."/>
            <person name="Baker S."/>
            <person name="Barry K."/>
            <person name="Bills G."/>
            <person name="Bluhm B."/>
            <person name="Cannon C."/>
            <person name="Castanera R."/>
            <person name="Culley D."/>
            <person name="Daum C."/>
            <person name="Ezra D."/>
            <person name="Gonzalez J."/>
            <person name="Henrissat B."/>
            <person name="Kuo A."/>
            <person name="Liang C."/>
            <person name="Lipzen A."/>
            <person name="Lutzoni F."/>
            <person name="Magnuson J."/>
            <person name="Mondo S."/>
            <person name="Nolan M."/>
            <person name="Ohm R."/>
            <person name="Pangilinan J."/>
            <person name="Park H.-J."/>
            <person name="Ramirez L."/>
            <person name="Alfaro M."/>
            <person name="Sun H."/>
            <person name="Tritt A."/>
            <person name="Yoshinaga Y."/>
            <person name="Zwiers L.-H."/>
            <person name="Turgeon B."/>
            <person name="Goodwin S."/>
            <person name="Spatafora J."/>
            <person name="Crous P."/>
            <person name="Grigoriev I."/>
        </authorList>
    </citation>
    <scope>NUCLEOTIDE SEQUENCE</scope>
    <source>
        <strain evidence="3">CBS 122681</strain>
    </source>
</reference>
<evidence type="ECO:0000313" key="4">
    <source>
        <dbReference type="Proteomes" id="UP000799324"/>
    </source>
</evidence>
<gene>
    <name evidence="3" type="ORF">K491DRAFT_732341</name>
</gene>
<organism evidence="3 4">
    <name type="scientific">Lophiostoma macrostomum CBS 122681</name>
    <dbReference type="NCBI Taxonomy" id="1314788"/>
    <lineage>
        <taxon>Eukaryota</taxon>
        <taxon>Fungi</taxon>
        <taxon>Dikarya</taxon>
        <taxon>Ascomycota</taxon>
        <taxon>Pezizomycotina</taxon>
        <taxon>Dothideomycetes</taxon>
        <taxon>Pleosporomycetidae</taxon>
        <taxon>Pleosporales</taxon>
        <taxon>Lophiostomataceae</taxon>
        <taxon>Lophiostoma</taxon>
    </lineage>
</organism>
<name>A0A6A6TL75_9PLEO</name>
<evidence type="ECO:0000256" key="1">
    <source>
        <dbReference type="SAM" id="Coils"/>
    </source>
</evidence>
<evidence type="ECO:0000313" key="3">
    <source>
        <dbReference type="EMBL" id="KAF2659713.1"/>
    </source>
</evidence>